<evidence type="ECO:0000313" key="1">
    <source>
        <dbReference type="EMBL" id="MBV4360655.1"/>
    </source>
</evidence>
<organism evidence="1 2">
    <name type="scientific">Pinibacter aurantiacus</name>
    <dbReference type="NCBI Taxonomy" id="2851599"/>
    <lineage>
        <taxon>Bacteria</taxon>
        <taxon>Pseudomonadati</taxon>
        <taxon>Bacteroidota</taxon>
        <taxon>Chitinophagia</taxon>
        <taxon>Chitinophagales</taxon>
        <taxon>Chitinophagaceae</taxon>
        <taxon>Pinibacter</taxon>
    </lineage>
</organism>
<accession>A0A9E2SGY8</accession>
<protein>
    <submittedName>
        <fullName evidence="1">Uncharacterized protein</fullName>
    </submittedName>
</protein>
<dbReference type="AlphaFoldDB" id="A0A9E2SGY8"/>
<dbReference type="EMBL" id="JAHSPG010000018">
    <property type="protein sequence ID" value="MBV4360655.1"/>
    <property type="molecule type" value="Genomic_DNA"/>
</dbReference>
<dbReference type="RefSeq" id="WP_217795242.1">
    <property type="nucleotide sequence ID" value="NZ_JAHSPG010000018.1"/>
</dbReference>
<gene>
    <name evidence="1" type="ORF">KTO63_26050</name>
</gene>
<proteinExistence type="predicted"/>
<evidence type="ECO:0000313" key="2">
    <source>
        <dbReference type="Proteomes" id="UP000812270"/>
    </source>
</evidence>
<keyword evidence="2" id="KW-1185">Reference proteome</keyword>
<reference evidence="1" key="1">
    <citation type="submission" date="2021-06" db="EMBL/GenBank/DDBJ databases">
        <authorList>
            <person name="Huq M.A."/>
        </authorList>
    </citation>
    <scope>NUCLEOTIDE SEQUENCE</scope>
    <source>
        <strain evidence="1">MAH-26</strain>
    </source>
</reference>
<name>A0A9E2SGY8_9BACT</name>
<comment type="caution">
    <text evidence="1">The sequence shown here is derived from an EMBL/GenBank/DDBJ whole genome shotgun (WGS) entry which is preliminary data.</text>
</comment>
<dbReference type="Proteomes" id="UP000812270">
    <property type="component" value="Unassembled WGS sequence"/>
</dbReference>
<sequence>MPILANSKQSVHKDLIAFYSELTDSDNAVTRTIGLRMLELIEMINQIFPATQICGLTSLYRLVLQAKDQWDSEWFVIVSCAGNNEYYFEYLMTDDKKPWQNARVTGGAINLAEAKKYLLIAMKESNGWKDCSELQMQLVMNDL</sequence>